<evidence type="ECO:0000313" key="2">
    <source>
        <dbReference type="RefSeq" id="XP_034077584.1"/>
    </source>
</evidence>
<evidence type="ECO:0000313" key="3">
    <source>
        <dbReference type="RefSeq" id="XP_034077585.1"/>
    </source>
</evidence>
<organism evidence="1 3">
    <name type="scientific">Gymnodraco acuticeps</name>
    <name type="common">Antarctic dragonfish</name>
    <dbReference type="NCBI Taxonomy" id="8218"/>
    <lineage>
        <taxon>Eukaryota</taxon>
        <taxon>Metazoa</taxon>
        <taxon>Chordata</taxon>
        <taxon>Craniata</taxon>
        <taxon>Vertebrata</taxon>
        <taxon>Euteleostomi</taxon>
        <taxon>Actinopterygii</taxon>
        <taxon>Neopterygii</taxon>
        <taxon>Teleostei</taxon>
        <taxon>Neoteleostei</taxon>
        <taxon>Acanthomorphata</taxon>
        <taxon>Eupercaria</taxon>
        <taxon>Perciformes</taxon>
        <taxon>Notothenioidei</taxon>
        <taxon>Bathydraconidae</taxon>
        <taxon>Gymnodraco</taxon>
    </lineage>
</organism>
<gene>
    <name evidence="2 3" type="primary">LOC117549639</name>
</gene>
<name>A0A6P8UY97_GYMAC</name>
<dbReference type="Proteomes" id="UP000515161">
    <property type="component" value="Unplaced"/>
</dbReference>
<protein>
    <submittedName>
        <fullName evidence="2 3">Uncharacterized protein LOC117549639</fullName>
    </submittedName>
</protein>
<sequence>MLTVLVTDFLPRTYRKYIELNVKYSSVYRRYNENMPKFLKDRPRSGADHVMSRLTEAQFYEANDVVAKGNGMFHVKSQSHPCTTSTSTLVKVSSCHRRAPAKTGQSTSCPASTSVLFLIMCMNGVGRNWHLITDNPLFSLDNACLGQTSCERDGSGRSDITDHTYTPVSVEMQSPCHALPERKRPRKVKQRRECASLLREITDLTYHLQDEDYLKTLTDQLTEILEDVKLHTPHDQSLPLTFTPKKRKKEMANLPVKTVPQKHPFTNRLLCRSYEVELPGQHEFEMNFVKYLTVQFGIHIFIIIKSHIVFIYCTMCNLTLYVNIVIL</sequence>
<evidence type="ECO:0000313" key="1">
    <source>
        <dbReference type="Proteomes" id="UP000515161"/>
    </source>
</evidence>
<reference evidence="2 3" key="1">
    <citation type="submission" date="2025-04" db="UniProtKB">
        <authorList>
            <consortium name="RefSeq"/>
        </authorList>
    </citation>
    <scope>IDENTIFICATION</scope>
</reference>
<dbReference type="RefSeq" id="XP_034077585.1">
    <property type="nucleotide sequence ID" value="XM_034221694.1"/>
</dbReference>
<dbReference type="PANTHER" id="PTHR47456">
    <property type="entry name" value="PHD-TYPE DOMAIN-CONTAINING PROTEIN"/>
    <property type="match status" value="1"/>
</dbReference>
<dbReference type="GeneID" id="117549639"/>
<dbReference type="PANTHER" id="PTHR47456:SF4">
    <property type="entry name" value="SWIM-TYPE DOMAIN-CONTAINING PROTEIN"/>
    <property type="match status" value="1"/>
</dbReference>
<dbReference type="OrthoDB" id="5984937at2759"/>
<dbReference type="RefSeq" id="XP_034077584.1">
    <property type="nucleotide sequence ID" value="XM_034221693.1"/>
</dbReference>
<proteinExistence type="predicted"/>
<dbReference type="KEGG" id="gacu:117549639"/>
<dbReference type="AlphaFoldDB" id="A0A6P8UY97"/>
<keyword evidence="1" id="KW-1185">Reference proteome</keyword>
<accession>A0A6P8UY97</accession>